<evidence type="ECO:0000313" key="4">
    <source>
        <dbReference type="Proteomes" id="UP000327179"/>
    </source>
</evidence>
<feature type="compositionally biased region" description="Basic residues" evidence="1">
    <location>
        <begin position="76"/>
        <end position="87"/>
    </location>
</feature>
<evidence type="ECO:0000256" key="2">
    <source>
        <dbReference type="SAM" id="Phobius"/>
    </source>
</evidence>
<gene>
    <name evidence="3" type="ORF">FXN65_16980</name>
</gene>
<feature type="compositionally biased region" description="Basic and acidic residues" evidence="1">
    <location>
        <begin position="64"/>
        <end position="75"/>
    </location>
</feature>
<accession>A0A5J6QPR0</accession>
<keyword evidence="2" id="KW-1133">Transmembrane helix</keyword>
<keyword evidence="2" id="KW-0472">Membrane</keyword>
<keyword evidence="4" id="KW-1185">Reference proteome</keyword>
<evidence type="ECO:0000313" key="3">
    <source>
        <dbReference type="EMBL" id="QEY63672.1"/>
    </source>
</evidence>
<reference evidence="3 4" key="1">
    <citation type="submission" date="2019-08" db="EMBL/GenBank/DDBJ databases">
        <title>Whole-genome Sequencing of e-waste polymer degrading bacterium Pseudomonas sp. strain PE08.</title>
        <authorList>
            <person name="Kirdat K."/>
            <person name="Debbarma P."/>
            <person name="Narawade N."/>
            <person name="Suyal D."/>
            <person name="Thorat V."/>
            <person name="Shouche Y."/>
            <person name="Goel R."/>
            <person name="Yadav A."/>
        </authorList>
    </citation>
    <scope>NUCLEOTIDE SEQUENCE [LARGE SCALE GENOMIC DNA]</scope>
    <source>
        <strain evidence="3 4">PE08</strain>
    </source>
</reference>
<dbReference type="Proteomes" id="UP000327179">
    <property type="component" value="Chromosome"/>
</dbReference>
<dbReference type="EMBL" id="CP043311">
    <property type="protein sequence ID" value="QEY63672.1"/>
    <property type="molecule type" value="Genomic_DNA"/>
</dbReference>
<organism evidence="3 4">
    <name type="scientific">Metapseudomonas lalkuanensis</name>
    <dbReference type="NCBI Taxonomy" id="2604832"/>
    <lineage>
        <taxon>Bacteria</taxon>
        <taxon>Pseudomonadati</taxon>
        <taxon>Pseudomonadota</taxon>
        <taxon>Gammaproteobacteria</taxon>
        <taxon>Pseudomonadales</taxon>
        <taxon>Pseudomonadaceae</taxon>
        <taxon>Metapseudomonas</taxon>
    </lineage>
</organism>
<proteinExistence type="predicted"/>
<evidence type="ECO:0000256" key="1">
    <source>
        <dbReference type="SAM" id="MobiDB-lite"/>
    </source>
</evidence>
<keyword evidence="2" id="KW-0812">Transmembrane</keyword>
<sequence length="87" mass="9637">MTGQAGWYRYSMFMVALISLSASWVVAVLFSPLLGTLILPESLPNHGHGGGRGLRGAARRHCPGRHDRPQRDHPDRKGRHQCRRGPA</sequence>
<dbReference type="AlphaFoldDB" id="A0A5J6QPR0"/>
<protein>
    <submittedName>
        <fullName evidence="3">Efflux RND transporter permease subunit</fullName>
    </submittedName>
</protein>
<feature type="transmembrane region" description="Helical" evidence="2">
    <location>
        <begin position="12"/>
        <end position="34"/>
    </location>
</feature>
<dbReference type="KEGG" id="plal:FXN65_16980"/>
<feature type="region of interest" description="Disordered" evidence="1">
    <location>
        <begin position="43"/>
        <end position="87"/>
    </location>
</feature>
<name>A0A5J6QPR0_9GAMM</name>